<dbReference type="SUPFAM" id="SSF56112">
    <property type="entry name" value="Protein kinase-like (PK-like)"/>
    <property type="match status" value="1"/>
</dbReference>
<keyword evidence="2" id="KW-1185">Reference proteome</keyword>
<dbReference type="GO" id="GO:0019748">
    <property type="term" value="P:secondary metabolic process"/>
    <property type="evidence" value="ECO:0007669"/>
    <property type="project" value="InterPro"/>
</dbReference>
<dbReference type="EMBL" id="JAVDYB010000001">
    <property type="protein sequence ID" value="MDR7277504.1"/>
    <property type="molecule type" value="Genomic_DNA"/>
</dbReference>
<keyword evidence="1" id="KW-0808">Transferase</keyword>
<dbReference type="RefSeq" id="WP_310369853.1">
    <property type="nucleotide sequence ID" value="NZ_JAVDYB010000001.1"/>
</dbReference>
<protein>
    <submittedName>
        <fullName evidence="1">Streptomycin 6-kinase</fullName>
        <ecNumber evidence="1">2.7.1.72</ecNumber>
    </submittedName>
</protein>
<dbReference type="AlphaFoldDB" id="A0AAE3YPK5"/>
<reference evidence="1" key="1">
    <citation type="submission" date="2023-07" db="EMBL/GenBank/DDBJ databases">
        <title>Sequencing the genomes of 1000 actinobacteria strains.</title>
        <authorList>
            <person name="Klenk H.-P."/>
        </authorList>
    </citation>
    <scope>NUCLEOTIDE SEQUENCE</scope>
    <source>
        <strain evidence="1">DSM 44707</strain>
    </source>
</reference>
<comment type="caution">
    <text evidence="1">The sequence shown here is derived from an EMBL/GenBank/DDBJ whole genome shotgun (WGS) entry which is preliminary data.</text>
</comment>
<evidence type="ECO:0000313" key="1">
    <source>
        <dbReference type="EMBL" id="MDR7277504.1"/>
    </source>
</evidence>
<dbReference type="InterPro" id="IPR011009">
    <property type="entry name" value="Kinase-like_dom_sf"/>
</dbReference>
<dbReference type="Pfam" id="PF04655">
    <property type="entry name" value="APH_6_hur"/>
    <property type="match status" value="1"/>
</dbReference>
<sequence length="298" mass="32716">MVTETFRRTVIGNWGDEGARWLDTLPTRVEAVAARWELGVGPPYPLRFNWVAPVRRAGGEAAVLKLGLPSAGHISAERAALTRFAGRGAVRLLAHDDADGALLLERVVPGTSLRTLVPHDDEAATARFVDVARRLHRPLAVPDAALEPVEAHADDLAAHLARHPDDRLVATALGVHRELCASATARVVLHGDLHHDNILTGTREPWLAIDPHGRTGDPASEAGAFLYNPDPWVRDDALTRLAPARVEQIADGLTLPYDRVLAWGFVLCVLSWVWHVEERPDYRGRELDVARLLRPKLP</sequence>
<dbReference type="GO" id="GO:0050300">
    <property type="term" value="F:aminoglycoside 6-kinase activity"/>
    <property type="evidence" value="ECO:0007669"/>
    <property type="project" value="UniProtKB-EC"/>
</dbReference>
<name>A0AAE3YPK5_9ACTN</name>
<gene>
    <name evidence="1" type="ORF">J2S41_004282</name>
</gene>
<proteinExistence type="predicted"/>
<evidence type="ECO:0000313" key="2">
    <source>
        <dbReference type="Proteomes" id="UP001183643"/>
    </source>
</evidence>
<organism evidence="1 2">
    <name type="scientific">Catenuloplanes atrovinosus</name>
    <dbReference type="NCBI Taxonomy" id="137266"/>
    <lineage>
        <taxon>Bacteria</taxon>
        <taxon>Bacillati</taxon>
        <taxon>Actinomycetota</taxon>
        <taxon>Actinomycetes</taxon>
        <taxon>Micromonosporales</taxon>
        <taxon>Micromonosporaceae</taxon>
        <taxon>Catenuloplanes</taxon>
    </lineage>
</organism>
<dbReference type="Proteomes" id="UP001183643">
    <property type="component" value="Unassembled WGS sequence"/>
</dbReference>
<accession>A0AAE3YPK5</accession>
<dbReference type="InterPro" id="IPR006748">
    <property type="entry name" value="NH2Glyco/OHUrea_AB-resist_kin"/>
</dbReference>
<dbReference type="EC" id="2.7.1.72" evidence="1"/>